<organism evidence="1 2">
    <name type="scientific">Vigna unguiculata</name>
    <name type="common">Cowpea</name>
    <dbReference type="NCBI Taxonomy" id="3917"/>
    <lineage>
        <taxon>Eukaryota</taxon>
        <taxon>Viridiplantae</taxon>
        <taxon>Streptophyta</taxon>
        <taxon>Embryophyta</taxon>
        <taxon>Tracheophyta</taxon>
        <taxon>Spermatophyta</taxon>
        <taxon>Magnoliopsida</taxon>
        <taxon>eudicotyledons</taxon>
        <taxon>Gunneridae</taxon>
        <taxon>Pentapetalae</taxon>
        <taxon>rosids</taxon>
        <taxon>fabids</taxon>
        <taxon>Fabales</taxon>
        <taxon>Fabaceae</taxon>
        <taxon>Papilionoideae</taxon>
        <taxon>50 kb inversion clade</taxon>
        <taxon>NPAAA clade</taxon>
        <taxon>indigoferoid/millettioid clade</taxon>
        <taxon>Phaseoleae</taxon>
        <taxon>Vigna</taxon>
    </lineage>
</organism>
<dbReference type="Proteomes" id="UP000501690">
    <property type="component" value="Linkage Group LG5"/>
</dbReference>
<evidence type="ECO:0000313" key="2">
    <source>
        <dbReference type="Proteomes" id="UP000501690"/>
    </source>
</evidence>
<reference evidence="1 2" key="1">
    <citation type="submission" date="2019-04" db="EMBL/GenBank/DDBJ databases">
        <title>An improved genome assembly and genetic linkage map for asparagus bean, Vigna unguiculata ssp. sesquipedialis.</title>
        <authorList>
            <person name="Xia Q."/>
            <person name="Zhang R."/>
            <person name="Dong Y."/>
        </authorList>
    </citation>
    <scope>NUCLEOTIDE SEQUENCE [LARGE SCALE GENOMIC DNA]</scope>
    <source>
        <tissue evidence="1">Leaf</tissue>
    </source>
</reference>
<protein>
    <submittedName>
        <fullName evidence="1">Uncharacterized protein</fullName>
    </submittedName>
</protein>
<gene>
    <name evidence="1" type="ORF">DEO72_LG5g1329</name>
</gene>
<dbReference type="EMBL" id="CP039349">
    <property type="protein sequence ID" value="QCD93257.1"/>
    <property type="molecule type" value="Genomic_DNA"/>
</dbReference>
<dbReference type="AlphaFoldDB" id="A0A4D6LX52"/>
<accession>A0A4D6LX52</accession>
<sequence length="91" mass="10069">MAAGGWRGFLDGSRGESARQRRLAWISRRKSRRENATCSRGFLDGVAVVEERNGGGAARDGGRKCREKWRREIAERAARARKKGAAVLSPN</sequence>
<evidence type="ECO:0000313" key="1">
    <source>
        <dbReference type="EMBL" id="QCD93257.1"/>
    </source>
</evidence>
<proteinExistence type="predicted"/>
<keyword evidence="2" id="KW-1185">Reference proteome</keyword>
<name>A0A4D6LX52_VIGUN</name>